<organism evidence="2 3">
    <name type="scientific">Salix brachista</name>
    <dbReference type="NCBI Taxonomy" id="2182728"/>
    <lineage>
        <taxon>Eukaryota</taxon>
        <taxon>Viridiplantae</taxon>
        <taxon>Streptophyta</taxon>
        <taxon>Embryophyta</taxon>
        <taxon>Tracheophyta</taxon>
        <taxon>Spermatophyta</taxon>
        <taxon>Magnoliopsida</taxon>
        <taxon>eudicotyledons</taxon>
        <taxon>Gunneridae</taxon>
        <taxon>Pentapetalae</taxon>
        <taxon>rosids</taxon>
        <taxon>fabids</taxon>
        <taxon>Malpighiales</taxon>
        <taxon>Salicaceae</taxon>
        <taxon>Saliceae</taxon>
        <taxon>Salix</taxon>
    </lineage>
</organism>
<dbReference type="AlphaFoldDB" id="A0A5N5JRW4"/>
<dbReference type="PANTHER" id="PTHR34115:SF7">
    <property type="entry name" value="PGG DOMAIN-CONTAINING PROTEIN"/>
    <property type="match status" value="1"/>
</dbReference>
<gene>
    <name evidence="2" type="ORF">DKX38_025805</name>
</gene>
<dbReference type="EMBL" id="VDCV01000016">
    <property type="protein sequence ID" value="KAB5521486.1"/>
    <property type="molecule type" value="Genomic_DNA"/>
</dbReference>
<sequence length="166" mass="18502">MSASHSPNLAFEKESIHIVQHEVFACLLKTLSDHIRVKFQSIQASPMDTHHLAMFIFLLALLTYATAVVVEVMLRASESIYHTHVGNIRLFAGGSAAILLLSVLDPLLGCIISVIWVCLFVIIAYESFQELFEILCQIIAEARHMMSRLRGSVRCLGEEEPNQPPA</sequence>
<dbReference type="PANTHER" id="PTHR34115">
    <property type="entry name" value="PROTEIN, PUTATIVE-RELATED"/>
    <property type="match status" value="1"/>
</dbReference>
<keyword evidence="1" id="KW-0812">Transmembrane</keyword>
<keyword evidence="1" id="KW-1133">Transmembrane helix</keyword>
<accession>A0A5N5JRW4</accession>
<name>A0A5N5JRW4_9ROSI</name>
<reference evidence="3" key="1">
    <citation type="journal article" date="2019" name="Gigascience">
        <title>De novo genome assembly of the endangered Acer yangbiense, a plant species with extremely small populations endemic to Yunnan Province, China.</title>
        <authorList>
            <person name="Yang J."/>
            <person name="Wariss H.M."/>
            <person name="Tao L."/>
            <person name="Zhang R."/>
            <person name="Yun Q."/>
            <person name="Hollingsworth P."/>
            <person name="Dao Z."/>
            <person name="Luo G."/>
            <person name="Guo H."/>
            <person name="Ma Y."/>
            <person name="Sun W."/>
        </authorList>
    </citation>
    <scope>NUCLEOTIDE SEQUENCE [LARGE SCALE GENOMIC DNA]</scope>
    <source>
        <strain evidence="3">cv. br00</strain>
    </source>
</reference>
<feature type="transmembrane region" description="Helical" evidence="1">
    <location>
        <begin position="52"/>
        <end position="74"/>
    </location>
</feature>
<evidence type="ECO:0008006" key="4">
    <source>
        <dbReference type="Google" id="ProtNLM"/>
    </source>
</evidence>
<comment type="caution">
    <text evidence="2">The sequence shown here is derived from an EMBL/GenBank/DDBJ whole genome shotgun (WGS) entry which is preliminary data.</text>
</comment>
<dbReference type="Proteomes" id="UP000326939">
    <property type="component" value="Chromosome 16"/>
</dbReference>
<evidence type="ECO:0000313" key="2">
    <source>
        <dbReference type="EMBL" id="KAB5521486.1"/>
    </source>
</evidence>
<feature type="transmembrane region" description="Helical" evidence="1">
    <location>
        <begin position="95"/>
        <end position="125"/>
    </location>
</feature>
<dbReference type="InterPro" id="IPR053258">
    <property type="entry name" value="Ca-permeable_cation_channel"/>
</dbReference>
<evidence type="ECO:0000256" key="1">
    <source>
        <dbReference type="SAM" id="Phobius"/>
    </source>
</evidence>
<keyword evidence="1" id="KW-0472">Membrane</keyword>
<protein>
    <recommendedName>
        <fullName evidence="4">Transmembrane protein</fullName>
    </recommendedName>
</protein>
<keyword evidence="3" id="KW-1185">Reference proteome</keyword>
<evidence type="ECO:0000313" key="3">
    <source>
        <dbReference type="Proteomes" id="UP000326939"/>
    </source>
</evidence>
<proteinExistence type="predicted"/>